<protein>
    <recommendedName>
        <fullName evidence="10">Holocytochrome c-type synthase</fullName>
        <ecNumber evidence="10">4.4.1.17</ecNumber>
    </recommendedName>
</protein>
<dbReference type="OrthoDB" id="4243at2759"/>
<keyword evidence="13" id="KW-1185">Reference proteome</keyword>
<keyword evidence="6 10" id="KW-0408">Iron</keyword>
<evidence type="ECO:0000256" key="3">
    <source>
        <dbReference type="ARBA" id="ARBA00022617"/>
    </source>
</evidence>
<comment type="catalytic activity">
    <reaction evidence="10">
        <text>holo-[cytochrome c] = apo-[cytochrome c] + heme b</text>
        <dbReference type="Rhea" id="RHEA:22648"/>
        <dbReference type="Rhea" id="RHEA-COMP:10725"/>
        <dbReference type="Rhea" id="RHEA-COMP:10726"/>
        <dbReference type="ChEBI" id="CHEBI:29950"/>
        <dbReference type="ChEBI" id="CHEBI:60344"/>
        <dbReference type="ChEBI" id="CHEBI:83739"/>
        <dbReference type="EC" id="4.4.1.17"/>
    </reaction>
</comment>
<evidence type="ECO:0000256" key="2">
    <source>
        <dbReference type="ARBA" id="ARBA00007255"/>
    </source>
</evidence>
<evidence type="ECO:0000256" key="9">
    <source>
        <dbReference type="ARBA" id="ARBA00023239"/>
    </source>
</evidence>
<sequence>MSSSTPKCPVDHDQTPQKCPVSSENNEVINPLNMMPELTQDKHHTQTKELSIDREISTIPRTKKVDSSNNTMLNTTDADSEYWEYPSNQQFYNALARKGMGVPEEEVDMMVQIHNFLNEGAWNEVLNWEKMHDKTCKIHRLIKLQGRPNDLSPKARVLGWFGGARPFDRHDWYVDRCGRQVRYVIDYYEAPPVDGSPVFSLDVRPAMDSFDSLVSRFKMMFK</sequence>
<dbReference type="STRING" id="61424.A0A2T9YU56"/>
<keyword evidence="4 10" id="KW-0479">Metal-binding</keyword>
<evidence type="ECO:0000256" key="1">
    <source>
        <dbReference type="ARBA" id="ARBA00004273"/>
    </source>
</evidence>
<dbReference type="PROSITE" id="PS00821">
    <property type="entry name" value="CYTO_HEME_LYASE_1"/>
    <property type="match status" value="1"/>
</dbReference>
<dbReference type="GO" id="GO:0004408">
    <property type="term" value="F:holocytochrome-c synthase activity"/>
    <property type="evidence" value="ECO:0007669"/>
    <property type="project" value="UniProtKB-EC"/>
</dbReference>
<reference evidence="12 13" key="1">
    <citation type="journal article" date="2018" name="MBio">
        <title>Comparative Genomics Reveals the Core Gene Toolbox for the Fungus-Insect Symbiosis.</title>
        <authorList>
            <person name="Wang Y."/>
            <person name="Stata M."/>
            <person name="Wang W."/>
            <person name="Stajich J.E."/>
            <person name="White M.M."/>
            <person name="Moncalvo J.M."/>
        </authorList>
    </citation>
    <scope>NUCLEOTIDE SEQUENCE [LARGE SCALE GENOMIC DNA]</scope>
    <source>
        <strain evidence="12 13">AUS-77-4</strain>
    </source>
</reference>
<gene>
    <name evidence="12" type="ORF">BB559_002596</name>
</gene>
<feature type="region of interest" description="Disordered" evidence="11">
    <location>
        <begin position="1"/>
        <end position="25"/>
    </location>
</feature>
<keyword evidence="9 10" id="KW-0456">Lyase</keyword>
<dbReference type="Pfam" id="PF01265">
    <property type="entry name" value="Cyto_heme_lyase"/>
    <property type="match status" value="1"/>
</dbReference>
<keyword evidence="8 10" id="KW-0472">Membrane</keyword>
<evidence type="ECO:0000256" key="10">
    <source>
        <dbReference type="RuleBase" id="RU363130"/>
    </source>
</evidence>
<dbReference type="AlphaFoldDB" id="A0A2T9YU56"/>
<evidence type="ECO:0000256" key="11">
    <source>
        <dbReference type="SAM" id="MobiDB-lite"/>
    </source>
</evidence>
<dbReference type="PANTHER" id="PTHR12743:SF3">
    <property type="entry name" value="HOLOCYTOCHROME-C SYNTHASE"/>
    <property type="match status" value="1"/>
</dbReference>
<accession>A0A2T9YU56</accession>
<evidence type="ECO:0000256" key="6">
    <source>
        <dbReference type="ARBA" id="ARBA00023004"/>
    </source>
</evidence>
<comment type="subcellular location">
    <subcellularLocation>
        <location evidence="1 10">Mitochondrion inner membrane</location>
    </subcellularLocation>
</comment>
<comment type="similarity">
    <text evidence="2 10">Belongs to the cytochrome c-type heme lyase family.</text>
</comment>
<comment type="function">
    <text evidence="10">Lyase that catalyzes the covalent linking of the heme group to the cytochrome C apoprotein to produce the mature functional cytochrome.</text>
</comment>
<dbReference type="PROSITE" id="PS00822">
    <property type="entry name" value="CYTO_HEME_LYASE_2"/>
    <property type="match status" value="1"/>
</dbReference>
<feature type="compositionally biased region" description="Polar residues" evidence="11">
    <location>
        <begin position="16"/>
        <end position="25"/>
    </location>
</feature>
<evidence type="ECO:0000256" key="7">
    <source>
        <dbReference type="ARBA" id="ARBA00023128"/>
    </source>
</evidence>
<keyword evidence="7 10" id="KW-0496">Mitochondrion</keyword>
<evidence type="ECO:0000313" key="12">
    <source>
        <dbReference type="EMBL" id="PVU95836.1"/>
    </source>
</evidence>
<dbReference type="GO" id="GO:0005743">
    <property type="term" value="C:mitochondrial inner membrane"/>
    <property type="evidence" value="ECO:0007669"/>
    <property type="project" value="UniProtKB-SubCell"/>
</dbReference>
<evidence type="ECO:0000313" key="13">
    <source>
        <dbReference type="Proteomes" id="UP000245699"/>
    </source>
</evidence>
<dbReference type="Proteomes" id="UP000245699">
    <property type="component" value="Unassembled WGS sequence"/>
</dbReference>
<evidence type="ECO:0000256" key="4">
    <source>
        <dbReference type="ARBA" id="ARBA00022723"/>
    </source>
</evidence>
<name>A0A2T9YU56_9FUNG</name>
<organism evidence="12 13">
    <name type="scientific">Furculomyces boomerangus</name>
    <dbReference type="NCBI Taxonomy" id="61424"/>
    <lineage>
        <taxon>Eukaryota</taxon>
        <taxon>Fungi</taxon>
        <taxon>Fungi incertae sedis</taxon>
        <taxon>Zoopagomycota</taxon>
        <taxon>Kickxellomycotina</taxon>
        <taxon>Harpellomycetes</taxon>
        <taxon>Harpellales</taxon>
        <taxon>Harpellaceae</taxon>
        <taxon>Furculomyces</taxon>
    </lineage>
</organism>
<keyword evidence="5 10" id="KW-0999">Mitochondrion inner membrane</keyword>
<dbReference type="PANTHER" id="PTHR12743">
    <property type="entry name" value="CYTOCHROME C1 HEME LYASE"/>
    <property type="match status" value="1"/>
</dbReference>
<dbReference type="EMBL" id="MBFT01000167">
    <property type="protein sequence ID" value="PVU95836.1"/>
    <property type="molecule type" value="Genomic_DNA"/>
</dbReference>
<evidence type="ECO:0000256" key="5">
    <source>
        <dbReference type="ARBA" id="ARBA00022792"/>
    </source>
</evidence>
<keyword evidence="3 10" id="KW-0349">Heme</keyword>
<dbReference type="InterPro" id="IPR000511">
    <property type="entry name" value="Holocyt_c/c1_synthase"/>
</dbReference>
<comment type="caution">
    <text evidence="12">The sequence shown here is derived from an EMBL/GenBank/DDBJ whole genome shotgun (WGS) entry which is preliminary data.</text>
</comment>
<proteinExistence type="inferred from homology"/>
<evidence type="ECO:0000256" key="8">
    <source>
        <dbReference type="ARBA" id="ARBA00023136"/>
    </source>
</evidence>
<dbReference type="GO" id="GO:0046872">
    <property type="term" value="F:metal ion binding"/>
    <property type="evidence" value="ECO:0007669"/>
    <property type="project" value="UniProtKB-KW"/>
</dbReference>
<dbReference type="EC" id="4.4.1.17" evidence="10"/>